<evidence type="ECO:0000256" key="2">
    <source>
        <dbReference type="SAM" id="SignalP"/>
    </source>
</evidence>
<dbReference type="EMBL" id="CM000837">
    <property type="protein sequence ID" value="KRH64268.1"/>
    <property type="molecule type" value="Genomic_DNA"/>
</dbReference>
<reference evidence="3" key="3">
    <citation type="submission" date="2018-07" db="EMBL/GenBank/DDBJ databases">
        <title>WGS assembly of Glycine max.</title>
        <authorList>
            <person name="Schmutz J."/>
            <person name="Cannon S."/>
            <person name="Schlueter J."/>
            <person name="Ma J."/>
            <person name="Mitros T."/>
            <person name="Nelson W."/>
            <person name="Hyten D."/>
            <person name="Song Q."/>
            <person name="Thelen J."/>
            <person name="Cheng J."/>
            <person name="Xu D."/>
            <person name="Hellsten U."/>
            <person name="May G."/>
            <person name="Yu Y."/>
            <person name="Sakurai T."/>
            <person name="Umezawa T."/>
            <person name="Bhattacharyya M."/>
            <person name="Sandhu D."/>
            <person name="Valliyodan B."/>
            <person name="Lindquist E."/>
            <person name="Peto M."/>
            <person name="Grant D."/>
            <person name="Shu S."/>
            <person name="Goodstein D."/>
            <person name="Barry K."/>
            <person name="Futrell-Griggs M."/>
            <person name="Abernathy B."/>
            <person name="Du J."/>
            <person name="Tian Z."/>
            <person name="Zhu L."/>
            <person name="Gill N."/>
            <person name="Joshi T."/>
            <person name="Libault M."/>
            <person name="Sethuraman A."/>
            <person name="Zhang X."/>
            <person name="Shinozaki K."/>
            <person name="Nguyen H."/>
            <person name="Wing R."/>
            <person name="Cregan P."/>
            <person name="Specht J."/>
            <person name="Grimwood J."/>
            <person name="Rokhsar D."/>
            <person name="Stacey G."/>
            <person name="Shoemaker R."/>
            <person name="Jackson S."/>
        </authorList>
    </citation>
    <scope>NUCLEOTIDE SEQUENCE</scope>
    <source>
        <tissue evidence="3">Callus</tissue>
    </source>
</reference>
<keyword evidence="1" id="KW-1133">Transmembrane helix</keyword>
<dbReference type="Gramene" id="KRH64268">
    <property type="protein sequence ID" value="KRH64268"/>
    <property type="gene ID" value="GLYMA_04G226000"/>
</dbReference>
<evidence type="ECO:0000313" key="5">
    <source>
        <dbReference type="Proteomes" id="UP000008827"/>
    </source>
</evidence>
<accession>A0A0R0KBF7</accession>
<sequence>MHLVCILVCVCFVLSGCVNPTSVKSPSFSISINALFLTLLSCLILALGSSVLRKKDQDFIRVLHLAQERVS</sequence>
<keyword evidence="1" id="KW-0812">Transmembrane</keyword>
<proteinExistence type="predicted"/>
<name>A0A0R0KBF7_SOYBN</name>
<reference evidence="4" key="2">
    <citation type="submission" date="2018-02" db="UniProtKB">
        <authorList>
            <consortium name="EnsemblPlants"/>
        </authorList>
    </citation>
    <scope>IDENTIFICATION</scope>
    <source>
        <strain evidence="4">Williams 82</strain>
    </source>
</reference>
<organism evidence="3">
    <name type="scientific">Glycine max</name>
    <name type="common">Soybean</name>
    <name type="synonym">Glycine hispida</name>
    <dbReference type="NCBI Taxonomy" id="3847"/>
    <lineage>
        <taxon>Eukaryota</taxon>
        <taxon>Viridiplantae</taxon>
        <taxon>Streptophyta</taxon>
        <taxon>Embryophyta</taxon>
        <taxon>Tracheophyta</taxon>
        <taxon>Spermatophyta</taxon>
        <taxon>Magnoliopsida</taxon>
        <taxon>eudicotyledons</taxon>
        <taxon>Gunneridae</taxon>
        <taxon>Pentapetalae</taxon>
        <taxon>rosids</taxon>
        <taxon>fabids</taxon>
        <taxon>Fabales</taxon>
        <taxon>Fabaceae</taxon>
        <taxon>Papilionoideae</taxon>
        <taxon>50 kb inversion clade</taxon>
        <taxon>NPAAA clade</taxon>
        <taxon>indigoferoid/millettioid clade</taxon>
        <taxon>Phaseoleae</taxon>
        <taxon>Glycine</taxon>
        <taxon>Glycine subgen. Soja</taxon>
    </lineage>
</organism>
<dbReference type="Proteomes" id="UP000008827">
    <property type="component" value="Chromosome 4"/>
</dbReference>
<keyword evidence="2" id="KW-0732">Signal</keyword>
<gene>
    <name evidence="3" type="ORF">GLYMA_04G226000</name>
</gene>
<keyword evidence="5" id="KW-1185">Reference proteome</keyword>
<dbReference type="AlphaFoldDB" id="A0A0R0KBF7"/>
<protein>
    <submittedName>
        <fullName evidence="3 4">Uncharacterized protein</fullName>
    </submittedName>
</protein>
<feature type="chain" id="PRO_5014522164" evidence="2">
    <location>
        <begin position="21"/>
        <end position="71"/>
    </location>
</feature>
<evidence type="ECO:0000256" key="1">
    <source>
        <dbReference type="SAM" id="Phobius"/>
    </source>
</evidence>
<feature type="signal peptide" evidence="2">
    <location>
        <begin position="1"/>
        <end position="20"/>
    </location>
</feature>
<dbReference type="InParanoid" id="A0A0R0KBF7"/>
<evidence type="ECO:0000313" key="4">
    <source>
        <dbReference type="EnsemblPlants" id="KRH64268"/>
    </source>
</evidence>
<feature type="transmembrane region" description="Helical" evidence="1">
    <location>
        <begin position="30"/>
        <end position="52"/>
    </location>
</feature>
<reference evidence="3 4" key="1">
    <citation type="journal article" date="2010" name="Nature">
        <title>Genome sequence of the palaeopolyploid soybean.</title>
        <authorList>
            <person name="Schmutz J."/>
            <person name="Cannon S.B."/>
            <person name="Schlueter J."/>
            <person name="Ma J."/>
            <person name="Mitros T."/>
            <person name="Nelson W."/>
            <person name="Hyten D.L."/>
            <person name="Song Q."/>
            <person name="Thelen J.J."/>
            <person name="Cheng J."/>
            <person name="Xu D."/>
            <person name="Hellsten U."/>
            <person name="May G.D."/>
            <person name="Yu Y."/>
            <person name="Sakurai T."/>
            <person name="Umezawa T."/>
            <person name="Bhattacharyya M.K."/>
            <person name="Sandhu D."/>
            <person name="Valliyodan B."/>
            <person name="Lindquist E."/>
            <person name="Peto M."/>
            <person name="Grant D."/>
            <person name="Shu S."/>
            <person name="Goodstein D."/>
            <person name="Barry K."/>
            <person name="Futrell-Griggs M."/>
            <person name="Abernathy B."/>
            <person name="Du J."/>
            <person name="Tian Z."/>
            <person name="Zhu L."/>
            <person name="Gill N."/>
            <person name="Joshi T."/>
            <person name="Libault M."/>
            <person name="Sethuraman A."/>
            <person name="Zhang X.-C."/>
            <person name="Shinozaki K."/>
            <person name="Nguyen H.T."/>
            <person name="Wing R.A."/>
            <person name="Cregan P."/>
            <person name="Specht J."/>
            <person name="Grimwood J."/>
            <person name="Rokhsar D."/>
            <person name="Stacey G."/>
            <person name="Shoemaker R.C."/>
            <person name="Jackson S.A."/>
        </authorList>
    </citation>
    <scope>NUCLEOTIDE SEQUENCE</scope>
    <source>
        <strain evidence="4">cv. Williams 82</strain>
        <tissue evidence="3">Callus</tissue>
    </source>
</reference>
<evidence type="ECO:0000313" key="3">
    <source>
        <dbReference type="EMBL" id="KRH64268.1"/>
    </source>
</evidence>
<dbReference type="EnsemblPlants" id="KRH64268">
    <property type="protein sequence ID" value="KRH64268"/>
    <property type="gene ID" value="GLYMA_04G226000"/>
</dbReference>
<keyword evidence="1" id="KW-0472">Membrane</keyword>